<evidence type="ECO:0000313" key="8">
    <source>
        <dbReference type="Proteomes" id="UP000317178"/>
    </source>
</evidence>
<feature type="transmembrane region" description="Helical" evidence="5">
    <location>
        <begin position="484"/>
        <end position="506"/>
    </location>
</feature>
<feature type="transmembrane region" description="Helical" evidence="5">
    <location>
        <begin position="537"/>
        <end position="561"/>
    </location>
</feature>
<evidence type="ECO:0000256" key="1">
    <source>
        <dbReference type="ARBA" id="ARBA00004141"/>
    </source>
</evidence>
<dbReference type="AlphaFoldDB" id="A0A518CGJ4"/>
<evidence type="ECO:0000256" key="2">
    <source>
        <dbReference type="ARBA" id="ARBA00022692"/>
    </source>
</evidence>
<dbReference type="KEGG" id="plon:Pla110_00470"/>
<keyword evidence="8" id="KW-1185">Reference proteome</keyword>
<feature type="domain" description="ABC-2 type transporter transmembrane" evidence="6">
    <location>
        <begin position="60"/>
        <end position="252"/>
    </location>
</feature>
<organism evidence="7 8">
    <name type="scientific">Polystyrenella longa</name>
    <dbReference type="NCBI Taxonomy" id="2528007"/>
    <lineage>
        <taxon>Bacteria</taxon>
        <taxon>Pseudomonadati</taxon>
        <taxon>Planctomycetota</taxon>
        <taxon>Planctomycetia</taxon>
        <taxon>Planctomycetales</taxon>
        <taxon>Planctomycetaceae</taxon>
        <taxon>Polystyrenella</taxon>
    </lineage>
</organism>
<keyword evidence="2 5" id="KW-0812">Transmembrane</keyword>
<evidence type="ECO:0000256" key="5">
    <source>
        <dbReference type="SAM" id="Phobius"/>
    </source>
</evidence>
<dbReference type="GO" id="GO:0016020">
    <property type="term" value="C:membrane"/>
    <property type="evidence" value="ECO:0007669"/>
    <property type="project" value="UniProtKB-SubCell"/>
</dbReference>
<feature type="transmembrane region" description="Helical" evidence="5">
    <location>
        <begin position="513"/>
        <end position="531"/>
    </location>
</feature>
<evidence type="ECO:0000256" key="3">
    <source>
        <dbReference type="ARBA" id="ARBA00022989"/>
    </source>
</evidence>
<feature type="transmembrane region" description="Helical" evidence="5">
    <location>
        <begin position="232"/>
        <end position="253"/>
    </location>
</feature>
<feature type="transmembrane region" description="Helical" evidence="5">
    <location>
        <begin position="107"/>
        <end position="133"/>
    </location>
</feature>
<proteinExistence type="predicted"/>
<dbReference type="GO" id="GO:0140359">
    <property type="term" value="F:ABC-type transporter activity"/>
    <property type="evidence" value="ECO:0007669"/>
    <property type="project" value="InterPro"/>
</dbReference>
<name>A0A518CGJ4_9PLAN</name>
<gene>
    <name evidence="7" type="ORF">Pla110_00470</name>
</gene>
<evidence type="ECO:0000313" key="7">
    <source>
        <dbReference type="EMBL" id="QDU78346.1"/>
    </source>
</evidence>
<dbReference type="InterPro" id="IPR013525">
    <property type="entry name" value="ABC2_TM"/>
</dbReference>
<dbReference type="RefSeq" id="WP_144992016.1">
    <property type="nucleotide sequence ID" value="NZ_CP036281.1"/>
</dbReference>
<feature type="transmembrane region" description="Helical" evidence="5">
    <location>
        <begin position="421"/>
        <end position="443"/>
    </location>
</feature>
<dbReference type="PANTHER" id="PTHR43471:SF12">
    <property type="entry name" value="HYPOTHETICAL MEMBRANE PROTEIN, CONSERVED"/>
    <property type="match status" value="1"/>
</dbReference>
<feature type="transmembrane region" description="Helical" evidence="5">
    <location>
        <begin position="335"/>
        <end position="357"/>
    </location>
</feature>
<reference evidence="7 8" key="1">
    <citation type="submission" date="2019-02" db="EMBL/GenBank/DDBJ databases">
        <title>Deep-cultivation of Planctomycetes and their phenomic and genomic characterization uncovers novel biology.</title>
        <authorList>
            <person name="Wiegand S."/>
            <person name="Jogler M."/>
            <person name="Boedeker C."/>
            <person name="Pinto D."/>
            <person name="Vollmers J."/>
            <person name="Rivas-Marin E."/>
            <person name="Kohn T."/>
            <person name="Peeters S.H."/>
            <person name="Heuer A."/>
            <person name="Rast P."/>
            <person name="Oberbeckmann S."/>
            <person name="Bunk B."/>
            <person name="Jeske O."/>
            <person name="Meyerdierks A."/>
            <person name="Storesund J.E."/>
            <person name="Kallscheuer N."/>
            <person name="Luecker S."/>
            <person name="Lage O.M."/>
            <person name="Pohl T."/>
            <person name="Merkel B.J."/>
            <person name="Hornburger P."/>
            <person name="Mueller R.-W."/>
            <person name="Bruemmer F."/>
            <person name="Labrenz M."/>
            <person name="Spormann A.M."/>
            <person name="Op den Camp H."/>
            <person name="Overmann J."/>
            <person name="Amann R."/>
            <person name="Jetten M.S.M."/>
            <person name="Mascher T."/>
            <person name="Medema M.H."/>
            <person name="Devos D.P."/>
            <person name="Kaster A.-K."/>
            <person name="Ovreas L."/>
            <person name="Rohde M."/>
            <person name="Galperin M.Y."/>
            <person name="Jogler C."/>
        </authorList>
    </citation>
    <scope>NUCLEOTIDE SEQUENCE [LARGE SCALE GENOMIC DNA]</scope>
    <source>
        <strain evidence="7 8">Pla110</strain>
    </source>
</reference>
<feature type="transmembrane region" description="Helical" evidence="5">
    <location>
        <begin position="175"/>
        <end position="199"/>
    </location>
</feature>
<dbReference type="Pfam" id="PF12698">
    <property type="entry name" value="ABC2_membrane_3"/>
    <property type="match status" value="1"/>
</dbReference>
<dbReference type="Proteomes" id="UP000317178">
    <property type="component" value="Chromosome"/>
</dbReference>
<keyword evidence="3 5" id="KW-1133">Transmembrane helix</keyword>
<feature type="transmembrane region" description="Helical" evidence="5">
    <location>
        <begin position="305"/>
        <end position="323"/>
    </location>
</feature>
<dbReference type="PANTHER" id="PTHR43471">
    <property type="entry name" value="ABC TRANSPORTER PERMEASE"/>
    <property type="match status" value="1"/>
</dbReference>
<feature type="transmembrane region" description="Helical" evidence="5">
    <location>
        <begin position="145"/>
        <end position="168"/>
    </location>
</feature>
<sequence length="576" mass="63234">MFAGPIFAREARVAPRSVKHFLIRTGYVAALFLLLYTASQTTFGWQEVRNIGEISRFGTLVFQILATVQLCLVIFFALLFCASNVSQEKDGRTLLMLLMTDMKSRELVLGKLCSSLLIVTVLIGASAPVFFLIQQLGGVTTDQILWVLLLCLASAFAAGSWSTLIAYWREKTFQTLAISVMGAVMFIALLEIATVFVGMNSTAGKYLALFDPFRALFQILDPFNAPGESRLVAMQPILALVGLGVVLNVITSYKLRQWNPSRFVYLAAKNKADEIIPGRTQHRAVWDNPIIWREICTRAYGRKIVFIKIVYVLIAAFVGYIFYGAAYHPQQQSLIMGLISLPGLAFVGLALLSLILINAQAVTALTNERDGLTLELLLVTDVSPREFIFGKLGGIFYNTKELIILPVALLGYHYYLRGLDFEQVLFTSLGFLVLVLFSAMLGLHSGFSYDRTRVSIATSLGTMFFLFIGIFIFMILLVEARGSFMLQIPSFLVFILAGGIGLGTTLTNKNPSIALTMAAGVLPFLTFYAITEFLLSGTLGVCLAIVGAYGFATVAMVIPAISEFDVALGRSSHDKT</sequence>
<evidence type="ECO:0000259" key="6">
    <source>
        <dbReference type="Pfam" id="PF12698"/>
    </source>
</evidence>
<feature type="transmembrane region" description="Helical" evidence="5">
    <location>
        <begin position="59"/>
        <end position="86"/>
    </location>
</feature>
<protein>
    <submittedName>
        <fullName evidence="7">ABC-2 family transporter protein</fullName>
    </submittedName>
</protein>
<evidence type="ECO:0000256" key="4">
    <source>
        <dbReference type="ARBA" id="ARBA00023136"/>
    </source>
</evidence>
<dbReference type="EMBL" id="CP036281">
    <property type="protein sequence ID" value="QDU78346.1"/>
    <property type="molecule type" value="Genomic_DNA"/>
</dbReference>
<keyword evidence="4 5" id="KW-0472">Membrane</keyword>
<dbReference type="OrthoDB" id="229421at2"/>
<feature type="transmembrane region" description="Helical" evidence="5">
    <location>
        <begin position="21"/>
        <end position="39"/>
    </location>
</feature>
<comment type="subcellular location">
    <subcellularLocation>
        <location evidence="1">Membrane</location>
        <topology evidence="1">Multi-pass membrane protein</topology>
    </subcellularLocation>
</comment>
<feature type="transmembrane region" description="Helical" evidence="5">
    <location>
        <begin position="455"/>
        <end position="478"/>
    </location>
</feature>
<accession>A0A518CGJ4</accession>